<proteinExistence type="predicted"/>
<dbReference type="AlphaFoldDB" id="A0A9E5JSR3"/>
<protein>
    <submittedName>
        <fullName evidence="1">Uncharacterized protein</fullName>
    </submittedName>
</protein>
<dbReference type="Gene3D" id="3.90.550.10">
    <property type="entry name" value="Spore Coat Polysaccharide Biosynthesis Protein SpsA, Chain A"/>
    <property type="match status" value="1"/>
</dbReference>
<dbReference type="InterPro" id="IPR029044">
    <property type="entry name" value="Nucleotide-diphossugar_trans"/>
</dbReference>
<evidence type="ECO:0000313" key="2">
    <source>
        <dbReference type="Proteomes" id="UP000787472"/>
    </source>
</evidence>
<dbReference type="EMBL" id="JAAONZ010000002">
    <property type="protein sequence ID" value="NHO64624.1"/>
    <property type="molecule type" value="Genomic_DNA"/>
</dbReference>
<keyword evidence="2" id="KW-1185">Reference proteome</keyword>
<comment type="caution">
    <text evidence="1">The sequence shown here is derived from an EMBL/GenBank/DDBJ whole genome shotgun (WGS) entry which is preliminary data.</text>
</comment>
<dbReference type="SUPFAM" id="SSF53448">
    <property type="entry name" value="Nucleotide-diphospho-sugar transferases"/>
    <property type="match status" value="1"/>
</dbReference>
<sequence length="211" mass="24485">MISRNHGVTPVCVLKTSDEYTIKHAQWLAAQMPWIVCLSDVPVPGVETIRLRYDWPGWWSKMELFRPDLKGDLLYFDIDTVITGDISALFNVGKTTMLSDFYKPHMPASGLMYIAQQDKAIAWHHWMKKPEANMRQCRTREHWGDQGFLRKHLPHQRWDDVLPGQIVSYKVHCQRGLPATAKVVCFHGQPRPWDVKKHWIPPYGGKLQANT</sequence>
<gene>
    <name evidence="1" type="ORF">G8770_03570</name>
</gene>
<evidence type="ECO:0000313" key="1">
    <source>
        <dbReference type="EMBL" id="NHO64624.1"/>
    </source>
</evidence>
<organism evidence="1 2">
    <name type="scientific">Pseudomaricurvus hydrocarbonicus</name>
    <dbReference type="NCBI Taxonomy" id="1470433"/>
    <lineage>
        <taxon>Bacteria</taxon>
        <taxon>Pseudomonadati</taxon>
        <taxon>Pseudomonadota</taxon>
        <taxon>Gammaproteobacteria</taxon>
        <taxon>Cellvibrionales</taxon>
        <taxon>Cellvibrionaceae</taxon>
        <taxon>Pseudomaricurvus</taxon>
    </lineage>
</organism>
<name>A0A9E5JSR3_9GAMM</name>
<dbReference type="RefSeq" id="WP_167181837.1">
    <property type="nucleotide sequence ID" value="NZ_JAAONZ010000002.1"/>
</dbReference>
<reference evidence="1" key="1">
    <citation type="submission" date="2020-03" db="EMBL/GenBank/DDBJ databases">
        <authorList>
            <person name="Guo F."/>
        </authorList>
    </citation>
    <scope>NUCLEOTIDE SEQUENCE</scope>
    <source>
        <strain evidence="1">JCM 30134</strain>
    </source>
</reference>
<accession>A0A9E5JSR3</accession>
<dbReference type="Proteomes" id="UP000787472">
    <property type="component" value="Unassembled WGS sequence"/>
</dbReference>